<dbReference type="GO" id="GO:0052651">
    <property type="term" value="P:monoacylglycerol catabolic process"/>
    <property type="evidence" value="ECO:0007669"/>
    <property type="project" value="TreeGrafter"/>
</dbReference>
<sequence>MWKSLNRANNPKKHNIPKRIKNPIVSSLQVICCEGNAGFYEVGCMSTPLDGDYSVLGWNHPGFAGSTGVPFPQNEANAMDVVIQFAVHKLGFQLSDIIVYAWSIGGFETQNLFQHGSAPVHKVSSLKIWLTCFGEKGLEWPAIEP</sequence>
<organism evidence="1 2">
    <name type="scientific">Silurus asotus</name>
    <name type="common">Amur catfish</name>
    <name type="synonym">Parasilurus asotus</name>
    <dbReference type="NCBI Taxonomy" id="30991"/>
    <lineage>
        <taxon>Eukaryota</taxon>
        <taxon>Metazoa</taxon>
        <taxon>Chordata</taxon>
        <taxon>Craniata</taxon>
        <taxon>Vertebrata</taxon>
        <taxon>Euteleostomi</taxon>
        <taxon>Actinopterygii</taxon>
        <taxon>Neopterygii</taxon>
        <taxon>Teleostei</taxon>
        <taxon>Ostariophysi</taxon>
        <taxon>Siluriformes</taxon>
        <taxon>Siluridae</taxon>
        <taxon>Silurus</taxon>
    </lineage>
</organism>
<dbReference type="GO" id="GO:0047372">
    <property type="term" value="F:monoacylglycerol lipase activity"/>
    <property type="evidence" value="ECO:0007669"/>
    <property type="project" value="TreeGrafter"/>
</dbReference>
<comment type="caution">
    <text evidence="1">The sequence shown here is derived from an EMBL/GenBank/DDBJ whole genome shotgun (WGS) entry which is preliminary data.</text>
</comment>
<reference evidence="1" key="1">
    <citation type="submission" date="2018-07" db="EMBL/GenBank/DDBJ databases">
        <title>Comparative genomics of catfishes provides insights into carnivory and benthic adaptation.</title>
        <authorList>
            <person name="Zhang Y."/>
            <person name="Wang D."/>
            <person name="Peng Z."/>
            <person name="Zheng S."/>
            <person name="Shao F."/>
            <person name="Tao W."/>
        </authorList>
    </citation>
    <scope>NUCLEOTIDE SEQUENCE</scope>
    <source>
        <strain evidence="1">Chongqing</strain>
    </source>
</reference>
<protein>
    <submittedName>
        <fullName evidence="1">Protein ABHD16A isoform X1</fullName>
    </submittedName>
</protein>
<dbReference type="AlphaFoldDB" id="A0AAD5APY2"/>
<evidence type="ECO:0000313" key="2">
    <source>
        <dbReference type="Proteomes" id="UP001205998"/>
    </source>
</evidence>
<keyword evidence="2" id="KW-1185">Reference proteome</keyword>
<dbReference type="PANTHER" id="PTHR12277:SF72">
    <property type="entry name" value="BAT5L PROTEIN"/>
    <property type="match status" value="1"/>
</dbReference>
<proteinExistence type="predicted"/>
<gene>
    <name evidence="1" type="ORF">C0J50_19960</name>
</gene>
<dbReference type="GO" id="GO:0004620">
    <property type="term" value="F:phospholipase activity"/>
    <property type="evidence" value="ECO:0007669"/>
    <property type="project" value="TreeGrafter"/>
</dbReference>
<accession>A0AAD5APY2</accession>
<dbReference type="PANTHER" id="PTHR12277">
    <property type="entry name" value="ALPHA/BETA HYDROLASE DOMAIN-CONTAINING PROTEIN"/>
    <property type="match status" value="1"/>
</dbReference>
<dbReference type="GO" id="GO:0006660">
    <property type="term" value="P:phosphatidylserine catabolic process"/>
    <property type="evidence" value="ECO:0007669"/>
    <property type="project" value="TreeGrafter"/>
</dbReference>
<evidence type="ECO:0000313" key="1">
    <source>
        <dbReference type="EMBL" id="KAI5620493.1"/>
    </source>
</evidence>
<dbReference type="SUPFAM" id="SSF53474">
    <property type="entry name" value="alpha/beta-Hydrolases"/>
    <property type="match status" value="1"/>
</dbReference>
<dbReference type="GO" id="GO:0012505">
    <property type="term" value="C:endomembrane system"/>
    <property type="evidence" value="ECO:0007669"/>
    <property type="project" value="TreeGrafter"/>
</dbReference>
<dbReference type="EMBL" id="MU551646">
    <property type="protein sequence ID" value="KAI5620493.1"/>
    <property type="molecule type" value="Genomic_DNA"/>
</dbReference>
<dbReference type="Proteomes" id="UP001205998">
    <property type="component" value="Unassembled WGS sequence"/>
</dbReference>
<dbReference type="InterPro" id="IPR029058">
    <property type="entry name" value="AB_hydrolase_fold"/>
</dbReference>
<name>A0AAD5APY2_SILAS</name>